<keyword evidence="8" id="KW-0378">Hydrolase</keyword>
<feature type="domain" description="Helix-hairpin-helix DNA-binding motif class 1" evidence="7">
    <location>
        <begin position="72"/>
        <end position="91"/>
    </location>
</feature>
<feature type="domain" description="Helix-hairpin-helix DNA-binding motif class 1" evidence="7">
    <location>
        <begin position="107"/>
        <end position="126"/>
    </location>
</feature>
<evidence type="ECO:0000313" key="8">
    <source>
        <dbReference type="EMBL" id="SDK40371.1"/>
    </source>
</evidence>
<dbReference type="InterPro" id="IPR012340">
    <property type="entry name" value="NA-bd_OB-fold"/>
</dbReference>
<evidence type="ECO:0000256" key="4">
    <source>
        <dbReference type="ARBA" id="ARBA00023172"/>
    </source>
</evidence>
<dbReference type="Pfam" id="PF14520">
    <property type="entry name" value="HHH_5"/>
    <property type="match status" value="1"/>
</dbReference>
<dbReference type="GO" id="GO:0009378">
    <property type="term" value="F:four-way junction helicase activity"/>
    <property type="evidence" value="ECO:0007669"/>
    <property type="project" value="InterPro"/>
</dbReference>
<keyword evidence="8" id="KW-0067">ATP-binding</keyword>
<sequence>MIAYIKGTLEAVNEEAVFVEASGVGYEIICANPFNFQEEIGEQLLIYTYHYIREDNQTLYGFKKTEDKLLFSKLLNVSGIGPKGALAVLASVRVEEFVSAIEREDDKFLTQFPGVGKKTARQMILDLKGKLPAGFEAAQMEGGKENNADLETVADNKALEEATAAMKALGYSEREVKSILPVLKQADYTNSDEYIRKGLALLMK</sequence>
<dbReference type="SUPFAM" id="SSF46929">
    <property type="entry name" value="DNA helicase RuvA subunit, C-terminal domain"/>
    <property type="match status" value="1"/>
</dbReference>
<dbReference type="InterPro" id="IPR000085">
    <property type="entry name" value="RuvA"/>
</dbReference>
<dbReference type="GO" id="GO:0009379">
    <property type="term" value="C:Holliday junction helicase complex"/>
    <property type="evidence" value="ECO:0007669"/>
    <property type="project" value="InterPro"/>
</dbReference>
<dbReference type="STRING" id="407036.SAMN05216243_3011"/>
<comment type="subcellular location">
    <subcellularLocation>
        <location evidence="6">Cytoplasm</location>
    </subcellularLocation>
</comment>
<keyword evidence="2 6" id="KW-0227">DNA damage</keyword>
<dbReference type="SMART" id="SM00278">
    <property type="entry name" value="HhH1"/>
    <property type="match status" value="2"/>
</dbReference>
<dbReference type="SUPFAM" id="SSF50249">
    <property type="entry name" value="Nucleic acid-binding proteins"/>
    <property type="match status" value="1"/>
</dbReference>
<dbReference type="Pfam" id="PF07499">
    <property type="entry name" value="RuvA_C"/>
    <property type="match status" value="1"/>
</dbReference>
<dbReference type="Gene3D" id="2.40.50.140">
    <property type="entry name" value="Nucleic acid-binding proteins"/>
    <property type="match status" value="1"/>
</dbReference>
<gene>
    <name evidence="6" type="primary">ruvA</name>
    <name evidence="8" type="ORF">SAMN05216243_3011</name>
</gene>
<comment type="function">
    <text evidence="6">The RuvA-RuvB-RuvC complex processes Holliday junction (HJ) DNA during genetic recombination and DNA repair, while the RuvA-RuvB complex plays an important role in the rescue of blocked DNA replication forks via replication fork reversal (RFR). RuvA specifically binds to HJ cruciform DNA, conferring on it an open structure. The RuvB hexamer acts as an ATP-dependent pump, pulling dsDNA into and through the RuvAB complex. HJ branch migration allows RuvC to scan DNA until it finds its consensus sequence, where it cleaves and resolves the cruciform DNA.</text>
</comment>
<dbReference type="AlphaFoldDB" id="A0A1G9BLL4"/>
<dbReference type="CDD" id="cd14332">
    <property type="entry name" value="UBA_RuvA_C"/>
    <property type="match status" value="1"/>
</dbReference>
<dbReference type="Pfam" id="PF01330">
    <property type="entry name" value="RuvA_N"/>
    <property type="match status" value="1"/>
</dbReference>
<keyword evidence="8" id="KW-0547">Nucleotide-binding</keyword>
<comment type="similarity">
    <text evidence="6">Belongs to the RuvA family.</text>
</comment>
<evidence type="ECO:0000256" key="2">
    <source>
        <dbReference type="ARBA" id="ARBA00022763"/>
    </source>
</evidence>
<keyword evidence="1 6" id="KW-0963">Cytoplasm</keyword>
<evidence type="ECO:0000256" key="3">
    <source>
        <dbReference type="ARBA" id="ARBA00023125"/>
    </source>
</evidence>
<dbReference type="RefSeq" id="WP_093215867.1">
    <property type="nucleotide sequence ID" value="NZ_FNFL01000006.1"/>
</dbReference>
<dbReference type="GO" id="GO:0005524">
    <property type="term" value="F:ATP binding"/>
    <property type="evidence" value="ECO:0007669"/>
    <property type="project" value="InterPro"/>
</dbReference>
<evidence type="ECO:0000256" key="6">
    <source>
        <dbReference type="HAMAP-Rule" id="MF_00031"/>
    </source>
</evidence>
<dbReference type="EMBL" id="FNFL01000006">
    <property type="protein sequence ID" value="SDK40371.1"/>
    <property type="molecule type" value="Genomic_DNA"/>
</dbReference>
<dbReference type="InterPro" id="IPR036267">
    <property type="entry name" value="RuvA_C_sf"/>
</dbReference>
<dbReference type="GO" id="GO:0006310">
    <property type="term" value="P:DNA recombination"/>
    <property type="evidence" value="ECO:0007669"/>
    <property type="project" value="UniProtKB-UniRule"/>
</dbReference>
<protein>
    <recommendedName>
        <fullName evidence="6">Holliday junction branch migration complex subunit RuvA</fullName>
    </recommendedName>
</protein>
<keyword evidence="9" id="KW-1185">Reference proteome</keyword>
<dbReference type="GO" id="GO:0048476">
    <property type="term" value="C:Holliday junction resolvase complex"/>
    <property type="evidence" value="ECO:0007669"/>
    <property type="project" value="UniProtKB-UniRule"/>
</dbReference>
<dbReference type="Gene3D" id="1.10.150.20">
    <property type="entry name" value="5' to 3' exonuclease, C-terminal subdomain"/>
    <property type="match status" value="1"/>
</dbReference>
<dbReference type="OrthoDB" id="5293449at2"/>
<feature type="region of interest" description="Domain III" evidence="6">
    <location>
        <begin position="156"/>
        <end position="204"/>
    </location>
</feature>
<dbReference type="NCBIfam" id="TIGR00084">
    <property type="entry name" value="ruvA"/>
    <property type="match status" value="1"/>
</dbReference>
<evidence type="ECO:0000256" key="1">
    <source>
        <dbReference type="ARBA" id="ARBA00022490"/>
    </source>
</evidence>
<reference evidence="8 9" key="1">
    <citation type="submission" date="2016-10" db="EMBL/GenBank/DDBJ databases">
        <authorList>
            <person name="de Groot N.N."/>
        </authorList>
    </citation>
    <scope>NUCLEOTIDE SEQUENCE [LARGE SCALE GENOMIC DNA]</scope>
    <source>
        <strain evidence="8 9">CGMCC 1.6502</strain>
    </source>
</reference>
<keyword evidence="8" id="KW-0347">Helicase</keyword>
<name>A0A1G9BLL4_9BACI</name>
<keyword evidence="5 6" id="KW-0234">DNA repair</keyword>
<keyword evidence="3 6" id="KW-0238">DNA-binding</keyword>
<dbReference type="InterPro" id="IPR013849">
    <property type="entry name" value="DNA_helicase_Holl-junc_RuvA_I"/>
</dbReference>
<dbReference type="GO" id="GO:0006281">
    <property type="term" value="P:DNA repair"/>
    <property type="evidence" value="ECO:0007669"/>
    <property type="project" value="UniProtKB-UniRule"/>
</dbReference>
<comment type="subunit">
    <text evidence="6">Homotetramer. Forms an RuvA(8)-RuvB(12)-Holliday junction (HJ) complex. HJ DNA is sandwiched between 2 RuvA tetramers; dsDNA enters through RuvA and exits via RuvB. An RuvB hexamer assembles on each DNA strand where it exits the tetramer. Each RuvB hexamer is contacted by two RuvA subunits (via domain III) on 2 adjacent RuvB subunits; this complex drives branch migration. In the full resolvosome a probable DNA-RuvA(4)-RuvB(12)-RuvC(2) complex forms which resolves the HJ.</text>
</comment>
<keyword evidence="4 6" id="KW-0233">DNA recombination</keyword>
<dbReference type="GO" id="GO:0005737">
    <property type="term" value="C:cytoplasm"/>
    <property type="evidence" value="ECO:0007669"/>
    <property type="project" value="UniProtKB-SubCell"/>
</dbReference>
<proteinExistence type="inferred from homology"/>
<dbReference type="InterPro" id="IPR003583">
    <property type="entry name" value="Hlx-hairpin-Hlx_DNA-bd_motif"/>
</dbReference>
<evidence type="ECO:0000256" key="5">
    <source>
        <dbReference type="ARBA" id="ARBA00023204"/>
    </source>
</evidence>
<evidence type="ECO:0000313" key="9">
    <source>
        <dbReference type="Proteomes" id="UP000198694"/>
    </source>
</evidence>
<dbReference type="HAMAP" id="MF_00031">
    <property type="entry name" value="DNA_HJ_migration_RuvA"/>
    <property type="match status" value="1"/>
</dbReference>
<comment type="domain">
    <text evidence="6">Has three domains with a flexible linker between the domains II and III and assumes an 'L' shape. Domain III is highly mobile and contacts RuvB.</text>
</comment>
<accession>A0A1G9BLL4</accession>
<comment type="caution">
    <text evidence="6">Lacks conserved residue(s) required for the propagation of feature annotation.</text>
</comment>
<dbReference type="InterPro" id="IPR010994">
    <property type="entry name" value="RuvA_2-like"/>
</dbReference>
<dbReference type="GO" id="GO:0000400">
    <property type="term" value="F:four-way junction DNA binding"/>
    <property type="evidence" value="ECO:0007669"/>
    <property type="project" value="UniProtKB-UniRule"/>
</dbReference>
<dbReference type="Proteomes" id="UP000198694">
    <property type="component" value="Unassembled WGS sequence"/>
</dbReference>
<dbReference type="InterPro" id="IPR011114">
    <property type="entry name" value="RuvA_C"/>
</dbReference>
<organism evidence="8 9">
    <name type="scientific">Sediminibacillus albus</name>
    <dbReference type="NCBI Taxonomy" id="407036"/>
    <lineage>
        <taxon>Bacteria</taxon>
        <taxon>Bacillati</taxon>
        <taxon>Bacillota</taxon>
        <taxon>Bacilli</taxon>
        <taxon>Bacillales</taxon>
        <taxon>Bacillaceae</taxon>
        <taxon>Sediminibacillus</taxon>
    </lineage>
</organism>
<evidence type="ECO:0000259" key="7">
    <source>
        <dbReference type="SMART" id="SM00278"/>
    </source>
</evidence>
<dbReference type="SUPFAM" id="SSF47781">
    <property type="entry name" value="RuvA domain 2-like"/>
    <property type="match status" value="1"/>
</dbReference>